<dbReference type="RefSeq" id="WP_223104015.1">
    <property type="nucleotide sequence ID" value="NZ_CP061913.1"/>
</dbReference>
<protein>
    <submittedName>
        <fullName evidence="2">GAF domain-containing protein</fullName>
    </submittedName>
</protein>
<gene>
    <name evidence="2" type="ORF">ACFFTR_52675</name>
</gene>
<evidence type="ECO:0000259" key="1">
    <source>
        <dbReference type="SMART" id="SM00065"/>
    </source>
</evidence>
<dbReference type="Gene3D" id="3.30.450.40">
    <property type="match status" value="1"/>
</dbReference>
<evidence type="ECO:0000313" key="2">
    <source>
        <dbReference type="EMBL" id="MFB9451772.1"/>
    </source>
</evidence>
<organism evidence="2 3">
    <name type="scientific">Dactylosporangium vinaceum</name>
    <dbReference type="NCBI Taxonomy" id="53362"/>
    <lineage>
        <taxon>Bacteria</taxon>
        <taxon>Bacillati</taxon>
        <taxon>Actinomycetota</taxon>
        <taxon>Actinomycetes</taxon>
        <taxon>Micromonosporales</taxon>
        <taxon>Micromonosporaceae</taxon>
        <taxon>Dactylosporangium</taxon>
    </lineage>
</organism>
<dbReference type="Pfam" id="PF13185">
    <property type="entry name" value="GAF_2"/>
    <property type="match status" value="1"/>
</dbReference>
<evidence type="ECO:0000313" key="3">
    <source>
        <dbReference type="Proteomes" id="UP001589608"/>
    </source>
</evidence>
<dbReference type="SMART" id="SM00065">
    <property type="entry name" value="GAF"/>
    <property type="match status" value="1"/>
</dbReference>
<proteinExistence type="predicted"/>
<reference evidence="2 3" key="1">
    <citation type="submission" date="2024-09" db="EMBL/GenBank/DDBJ databases">
        <authorList>
            <person name="Sun Q."/>
            <person name="Mori K."/>
        </authorList>
    </citation>
    <scope>NUCLEOTIDE SEQUENCE [LARGE SCALE GENOMIC DNA]</scope>
    <source>
        <strain evidence="2 3">JCM 3307</strain>
    </source>
</reference>
<dbReference type="Proteomes" id="UP001589608">
    <property type="component" value="Unassembled WGS sequence"/>
</dbReference>
<name>A0ABV5MSC3_9ACTN</name>
<dbReference type="InterPro" id="IPR003018">
    <property type="entry name" value="GAF"/>
</dbReference>
<feature type="domain" description="GAF" evidence="1">
    <location>
        <begin position="31"/>
        <end position="177"/>
    </location>
</feature>
<dbReference type="SUPFAM" id="SSF55781">
    <property type="entry name" value="GAF domain-like"/>
    <property type="match status" value="1"/>
</dbReference>
<dbReference type="PANTHER" id="PTHR43102">
    <property type="entry name" value="SLR1143 PROTEIN"/>
    <property type="match status" value="1"/>
</dbReference>
<dbReference type="EMBL" id="JBHMCA010000090">
    <property type="protein sequence ID" value="MFB9451772.1"/>
    <property type="molecule type" value="Genomic_DNA"/>
</dbReference>
<dbReference type="InterPro" id="IPR029016">
    <property type="entry name" value="GAF-like_dom_sf"/>
</dbReference>
<accession>A0ABV5MSC3</accession>
<sequence>MTSDTNPDTASALTDLDRLTELTRYDLTNPRLRAELDEAATRTAEHLGQPVSLVTVLLDSAQLFIGGHGVSGWPAEAGGMPAEWAFCAQMVRTGKPYIVPDLTRDPLQRDNPIVTQVGIRSYAGVPLVGDNGKVIGGHCVLGAQPHHYSDDELEALHEATGNIMQTLRRYRIEATTAGD</sequence>
<keyword evidence="3" id="KW-1185">Reference proteome</keyword>
<comment type="caution">
    <text evidence="2">The sequence shown here is derived from an EMBL/GenBank/DDBJ whole genome shotgun (WGS) entry which is preliminary data.</text>
</comment>
<dbReference type="PANTHER" id="PTHR43102:SF2">
    <property type="entry name" value="GAF DOMAIN-CONTAINING PROTEIN"/>
    <property type="match status" value="1"/>
</dbReference>